<keyword evidence="4" id="KW-0808">Transferase</keyword>
<dbReference type="InterPro" id="IPR050596">
    <property type="entry name" value="AspAT/PAT-like"/>
</dbReference>
<evidence type="ECO:0000259" key="6">
    <source>
        <dbReference type="Pfam" id="PF00155"/>
    </source>
</evidence>
<evidence type="ECO:0000256" key="5">
    <source>
        <dbReference type="ARBA" id="ARBA00022898"/>
    </source>
</evidence>
<dbReference type="Pfam" id="PF00155">
    <property type="entry name" value="Aminotran_1_2"/>
    <property type="match status" value="1"/>
</dbReference>
<evidence type="ECO:0000313" key="7">
    <source>
        <dbReference type="EMBL" id="SVD96059.1"/>
    </source>
</evidence>
<dbReference type="InterPro" id="IPR004839">
    <property type="entry name" value="Aminotransferase_I/II_large"/>
</dbReference>
<evidence type="ECO:0000256" key="4">
    <source>
        <dbReference type="ARBA" id="ARBA00022679"/>
    </source>
</evidence>
<dbReference type="GO" id="GO:0030170">
    <property type="term" value="F:pyridoxal phosphate binding"/>
    <property type="evidence" value="ECO:0007669"/>
    <property type="project" value="InterPro"/>
</dbReference>
<evidence type="ECO:0000256" key="2">
    <source>
        <dbReference type="ARBA" id="ARBA00007441"/>
    </source>
</evidence>
<reference evidence="7" key="1">
    <citation type="submission" date="2018-05" db="EMBL/GenBank/DDBJ databases">
        <authorList>
            <person name="Lanie J.A."/>
            <person name="Ng W.-L."/>
            <person name="Kazmierczak K.M."/>
            <person name="Andrzejewski T.M."/>
            <person name="Davidsen T.M."/>
            <person name="Wayne K.J."/>
            <person name="Tettelin H."/>
            <person name="Glass J.I."/>
            <person name="Rusch D."/>
            <person name="Podicherti R."/>
            <person name="Tsui H.-C.T."/>
            <person name="Winkler M.E."/>
        </authorList>
    </citation>
    <scope>NUCLEOTIDE SEQUENCE</scope>
</reference>
<comment type="cofactor">
    <cofactor evidence="1">
        <name>pyridoxal 5'-phosphate</name>
        <dbReference type="ChEBI" id="CHEBI:597326"/>
    </cofactor>
</comment>
<evidence type="ECO:0000256" key="3">
    <source>
        <dbReference type="ARBA" id="ARBA00022576"/>
    </source>
</evidence>
<dbReference type="SUPFAM" id="SSF53383">
    <property type="entry name" value="PLP-dependent transferases"/>
    <property type="match status" value="1"/>
</dbReference>
<sequence>MLSDRIGRISPSATLAMTAKAAELREAGIDVINLSVGEPDFTTPLNIREAGKRAIDDGLTRYTPGSGTIDLKKAVSEKMSRDNDLHYDP</sequence>
<dbReference type="GO" id="GO:0006520">
    <property type="term" value="P:amino acid metabolic process"/>
    <property type="evidence" value="ECO:0007669"/>
    <property type="project" value="InterPro"/>
</dbReference>
<proteinExistence type="inferred from homology"/>
<organism evidence="7">
    <name type="scientific">marine metagenome</name>
    <dbReference type="NCBI Taxonomy" id="408172"/>
    <lineage>
        <taxon>unclassified sequences</taxon>
        <taxon>metagenomes</taxon>
        <taxon>ecological metagenomes</taxon>
    </lineage>
</organism>
<dbReference type="InterPro" id="IPR015422">
    <property type="entry name" value="PyrdxlP-dep_Trfase_small"/>
</dbReference>
<dbReference type="PANTHER" id="PTHR46383">
    <property type="entry name" value="ASPARTATE AMINOTRANSFERASE"/>
    <property type="match status" value="1"/>
</dbReference>
<dbReference type="Gene3D" id="3.90.1150.10">
    <property type="entry name" value="Aspartate Aminotransferase, domain 1"/>
    <property type="match status" value="1"/>
</dbReference>
<dbReference type="PANTHER" id="PTHR46383:SF1">
    <property type="entry name" value="ASPARTATE AMINOTRANSFERASE"/>
    <property type="match status" value="1"/>
</dbReference>
<accession>A0A382ZLD9</accession>
<comment type="similarity">
    <text evidence="2">Belongs to the class-I pyridoxal-phosphate-dependent aminotransferase family.</text>
</comment>
<keyword evidence="5" id="KW-0663">Pyridoxal phosphate</keyword>
<gene>
    <name evidence="7" type="ORF">METZ01_LOCUS448913</name>
</gene>
<dbReference type="InterPro" id="IPR015424">
    <property type="entry name" value="PyrdxlP-dep_Trfase"/>
</dbReference>
<dbReference type="GO" id="GO:0008483">
    <property type="term" value="F:transaminase activity"/>
    <property type="evidence" value="ECO:0007669"/>
    <property type="project" value="UniProtKB-KW"/>
</dbReference>
<name>A0A382ZLD9_9ZZZZ</name>
<feature type="non-terminal residue" evidence="7">
    <location>
        <position position="89"/>
    </location>
</feature>
<dbReference type="EMBL" id="UINC01184717">
    <property type="protein sequence ID" value="SVD96059.1"/>
    <property type="molecule type" value="Genomic_DNA"/>
</dbReference>
<protein>
    <recommendedName>
        <fullName evidence="6">Aminotransferase class I/classII large domain-containing protein</fullName>
    </recommendedName>
</protein>
<feature type="domain" description="Aminotransferase class I/classII large" evidence="6">
    <location>
        <begin position="30"/>
        <end position="88"/>
    </location>
</feature>
<dbReference type="AlphaFoldDB" id="A0A382ZLD9"/>
<keyword evidence="3" id="KW-0032">Aminotransferase</keyword>
<evidence type="ECO:0000256" key="1">
    <source>
        <dbReference type="ARBA" id="ARBA00001933"/>
    </source>
</evidence>